<evidence type="ECO:0000256" key="3">
    <source>
        <dbReference type="SAM" id="Phobius"/>
    </source>
</evidence>
<dbReference type="InterPro" id="IPR027383">
    <property type="entry name" value="Znf_put"/>
</dbReference>
<name>A0A3A4L3C3_9NOCA</name>
<sequence>MTEIATGRDSGDRYLTWDAPYVLGSLTRDERVEYEAHLSGCPECRAGVAELAGLPGLLALVDPGTALAMIEPTEELPAPELLPRLTLEAARRRRRGRWVAVGSAIAAAAAAVAISVPVVASVTASHTPTGTEQVFAERAMQAVESSPVSASVKLIPYRGKTRVVMTCDYGPSDEQYSWKLTLLVHRADGQQEVLGEWPAGPGTELTIDRVVDTAPSGIASVEIKRVDTGRVLLTATI</sequence>
<dbReference type="OrthoDB" id="5242431at2"/>
<comment type="caution">
    <text evidence="5">The sequence shown here is derived from an EMBL/GenBank/DDBJ whole genome shotgun (WGS) entry which is preliminary data.</text>
</comment>
<evidence type="ECO:0000256" key="2">
    <source>
        <dbReference type="ARBA" id="ARBA00023163"/>
    </source>
</evidence>
<feature type="transmembrane region" description="Helical" evidence="3">
    <location>
        <begin position="98"/>
        <end position="120"/>
    </location>
</feature>
<dbReference type="Proteomes" id="UP000266677">
    <property type="component" value="Unassembled WGS sequence"/>
</dbReference>
<evidence type="ECO:0000313" key="5">
    <source>
        <dbReference type="EMBL" id="RJO76843.1"/>
    </source>
</evidence>
<keyword evidence="3" id="KW-0812">Transmembrane</keyword>
<dbReference type="EMBL" id="QZFU01000016">
    <property type="protein sequence ID" value="RJO76843.1"/>
    <property type="molecule type" value="Genomic_DNA"/>
</dbReference>
<organism evidence="5 6">
    <name type="scientific">Nocardia panacis</name>
    <dbReference type="NCBI Taxonomy" id="2340916"/>
    <lineage>
        <taxon>Bacteria</taxon>
        <taxon>Bacillati</taxon>
        <taxon>Actinomycetota</taxon>
        <taxon>Actinomycetes</taxon>
        <taxon>Mycobacteriales</taxon>
        <taxon>Nocardiaceae</taxon>
        <taxon>Nocardia</taxon>
    </lineage>
</organism>
<dbReference type="Pfam" id="PF13490">
    <property type="entry name" value="zf-HC2"/>
    <property type="match status" value="1"/>
</dbReference>
<protein>
    <submittedName>
        <fullName evidence="5">Zf-HC2 domain-containing protein</fullName>
    </submittedName>
</protein>
<dbReference type="AlphaFoldDB" id="A0A3A4L3C3"/>
<gene>
    <name evidence="5" type="ORF">D5S18_11505</name>
</gene>
<reference evidence="5 6" key="1">
    <citation type="submission" date="2018-09" db="EMBL/GenBank/DDBJ databases">
        <title>YIM PH21274 draft genome.</title>
        <authorList>
            <person name="Miao C."/>
        </authorList>
    </citation>
    <scope>NUCLEOTIDE SEQUENCE [LARGE SCALE GENOMIC DNA]</scope>
    <source>
        <strain evidence="5 6">YIM PH 21724</strain>
    </source>
</reference>
<feature type="domain" description="Putative zinc-finger" evidence="4">
    <location>
        <begin position="21"/>
        <end position="45"/>
    </location>
</feature>
<keyword evidence="2" id="KW-0804">Transcription</keyword>
<keyword evidence="3" id="KW-1133">Transmembrane helix</keyword>
<evidence type="ECO:0000256" key="1">
    <source>
        <dbReference type="ARBA" id="ARBA00023015"/>
    </source>
</evidence>
<proteinExistence type="predicted"/>
<dbReference type="Gene3D" id="1.10.10.1320">
    <property type="entry name" value="Anti-sigma factor, zinc-finger domain"/>
    <property type="match status" value="1"/>
</dbReference>
<keyword evidence="6" id="KW-1185">Reference proteome</keyword>
<accession>A0A3A4L3C3</accession>
<keyword evidence="1" id="KW-0805">Transcription regulation</keyword>
<keyword evidence="3" id="KW-0472">Membrane</keyword>
<evidence type="ECO:0000313" key="6">
    <source>
        <dbReference type="Proteomes" id="UP000266677"/>
    </source>
</evidence>
<dbReference type="InterPro" id="IPR041916">
    <property type="entry name" value="Anti_sigma_zinc_sf"/>
</dbReference>
<evidence type="ECO:0000259" key="4">
    <source>
        <dbReference type="Pfam" id="PF13490"/>
    </source>
</evidence>
<dbReference type="RefSeq" id="WP_120039764.1">
    <property type="nucleotide sequence ID" value="NZ_QZFU01000016.1"/>
</dbReference>